<comment type="caution">
    <text evidence="1">The sequence shown here is derived from an EMBL/GenBank/DDBJ whole genome shotgun (WGS) entry which is preliminary data.</text>
</comment>
<sequence>TNYTGYQCKGKFQNLVRDHTLMCQYMARNHIGCRTRTEVRYFKEFCSCFWERPEVLSMINMSHRESPTNNVSNVNDADGNSGYNTNDVSRNLDNVTYLSLPNLANTTSTSNISASQNDSNISMPNIGGSQPSCIENINEED</sequence>
<feature type="non-terminal residue" evidence="1">
    <location>
        <position position="1"/>
    </location>
</feature>
<accession>A0ACA9MHG1</accession>
<evidence type="ECO:0000313" key="1">
    <source>
        <dbReference type="EMBL" id="CAG8589042.1"/>
    </source>
</evidence>
<gene>
    <name evidence="1" type="ORF">SCALOS_LOCUS6508</name>
</gene>
<proteinExistence type="predicted"/>
<reference evidence="1" key="1">
    <citation type="submission" date="2021-06" db="EMBL/GenBank/DDBJ databases">
        <authorList>
            <person name="Kallberg Y."/>
            <person name="Tangrot J."/>
            <person name="Rosling A."/>
        </authorList>
    </citation>
    <scope>NUCLEOTIDE SEQUENCE</scope>
    <source>
        <strain evidence="1">AU212A</strain>
    </source>
</reference>
<dbReference type="Proteomes" id="UP000789860">
    <property type="component" value="Unassembled WGS sequence"/>
</dbReference>
<protein>
    <submittedName>
        <fullName evidence="1">1259_t:CDS:1</fullName>
    </submittedName>
</protein>
<evidence type="ECO:0000313" key="2">
    <source>
        <dbReference type="Proteomes" id="UP000789860"/>
    </source>
</evidence>
<name>A0ACA9MHG1_9GLOM</name>
<dbReference type="EMBL" id="CAJVPM010012537">
    <property type="protein sequence ID" value="CAG8589042.1"/>
    <property type="molecule type" value="Genomic_DNA"/>
</dbReference>
<organism evidence="1 2">
    <name type="scientific">Scutellospora calospora</name>
    <dbReference type="NCBI Taxonomy" id="85575"/>
    <lineage>
        <taxon>Eukaryota</taxon>
        <taxon>Fungi</taxon>
        <taxon>Fungi incertae sedis</taxon>
        <taxon>Mucoromycota</taxon>
        <taxon>Glomeromycotina</taxon>
        <taxon>Glomeromycetes</taxon>
        <taxon>Diversisporales</taxon>
        <taxon>Gigasporaceae</taxon>
        <taxon>Scutellospora</taxon>
    </lineage>
</organism>
<keyword evidence="2" id="KW-1185">Reference proteome</keyword>